<dbReference type="Proteomes" id="UP000663923">
    <property type="component" value="Chromosome"/>
</dbReference>
<feature type="domain" description="Fibronectin type III-like" evidence="3">
    <location>
        <begin position="605"/>
        <end position="675"/>
    </location>
</feature>
<dbReference type="EMBL" id="CP071794">
    <property type="protein sequence ID" value="QTD57085.1"/>
    <property type="molecule type" value="Genomic_DNA"/>
</dbReference>
<dbReference type="PRINTS" id="PR00133">
    <property type="entry name" value="GLHYDRLASE3"/>
</dbReference>
<dbReference type="InterPro" id="IPR017853">
    <property type="entry name" value="GH"/>
</dbReference>
<dbReference type="InterPro" id="IPR036962">
    <property type="entry name" value="Glyco_hydro_3_N_sf"/>
</dbReference>
<dbReference type="RefSeq" id="WP_207989296.1">
    <property type="nucleotide sequence ID" value="NZ_CP071794.1"/>
</dbReference>
<keyword evidence="5" id="KW-1185">Reference proteome</keyword>
<dbReference type="InterPro" id="IPR036881">
    <property type="entry name" value="Glyco_hydro_3_C_sf"/>
</dbReference>
<comment type="similarity">
    <text evidence="1">Belongs to the glycosyl hydrolase 3 family.</text>
</comment>
<dbReference type="InterPro" id="IPR002772">
    <property type="entry name" value="Glyco_hydro_3_C"/>
</dbReference>
<dbReference type="InterPro" id="IPR001764">
    <property type="entry name" value="Glyco_hydro_3_N"/>
</dbReference>
<evidence type="ECO:0000313" key="4">
    <source>
        <dbReference type="EMBL" id="QTD57085.1"/>
    </source>
</evidence>
<evidence type="ECO:0000259" key="3">
    <source>
        <dbReference type="SMART" id="SM01217"/>
    </source>
</evidence>
<dbReference type="PANTHER" id="PTHR42715:SF3">
    <property type="entry name" value="BETA-GLUCOSIDASE B-RELATED"/>
    <property type="match status" value="1"/>
</dbReference>
<proteinExistence type="inferred from homology"/>
<dbReference type="Pfam" id="PF00933">
    <property type="entry name" value="Glyco_hydro_3"/>
    <property type="match status" value="1"/>
</dbReference>
<dbReference type="InterPro" id="IPR013783">
    <property type="entry name" value="Ig-like_fold"/>
</dbReference>
<keyword evidence="2 4" id="KW-0378">Hydrolase</keyword>
<sequence>MTTSKADHALIEKELDDLIPTLSLKEKVAMMSGKDFYKYYFTIDNRQFGVRAYNAGGGCEQLDLAPLSYADGPRGVRMPDGTTCFPVSMARGASWDVDLERRIGVAMGVEARALGLTLLSNVCINLLRHPAWGRSQETYSEDPYHLGEMGAALAEGTQSQNVMATVKHFALNSIENARFKVDVTVNERVLREVYLPHFKRVVDAGCATVMSAYNQVNGHYCAHNEHLLRDILKREWGFEGFVHSDWVKGVYGADAAEAGLDIENPEPTFFGEDLVYAVKSGETDESVVDEAVRRILRMQLRFSRATDPQSYSKNDIGCSAHAELAQEAAEKSMVLLKNDDALPLARDGSRIAVLGKLADKINLGDHGSSNVTPPYAITPFAGIEKHVAKDVDLQSDFTGDPASSATLAANSDVAIVVVGYTYFDEGEFIPGDVALEEVKNEEEAHRGGDRNSLRLPPADVELIRSVAETETKMIVCVMGGGAIMMDEWSELADAILMIWYPGMEGGTALARILFGDVSPSGKLPFAIPADESDLPFFDKHADDISYGMYHGYTLFDRNDITPALPFGFGLSYTKFTYGEPSIERTGEQVHIRVEITNSGAMTGAEIAQLYVGFENSKIDRPKKLLRGFERLELAPGESAIAAFTLDRTAFTHYDEETNNWRLDPVPFDIFVGSSSTALTSCPAQLIWPE</sequence>
<dbReference type="Pfam" id="PF01915">
    <property type="entry name" value="Glyco_hydro_3_C"/>
    <property type="match status" value="1"/>
</dbReference>
<dbReference type="InterPro" id="IPR026891">
    <property type="entry name" value="Fn3-like"/>
</dbReference>
<protein>
    <submittedName>
        <fullName evidence="4">Glycoside hydrolase family 3 C-terminal domain-containing protein</fullName>
    </submittedName>
</protein>
<name>A0ABX7T669_9SPHN</name>
<evidence type="ECO:0000256" key="2">
    <source>
        <dbReference type="ARBA" id="ARBA00022801"/>
    </source>
</evidence>
<dbReference type="InterPro" id="IPR050288">
    <property type="entry name" value="Cellulose_deg_GH3"/>
</dbReference>
<organism evidence="4 5">
    <name type="scientific">Parasphingorhabdus cellanae</name>
    <dbReference type="NCBI Taxonomy" id="2806553"/>
    <lineage>
        <taxon>Bacteria</taxon>
        <taxon>Pseudomonadati</taxon>
        <taxon>Pseudomonadota</taxon>
        <taxon>Alphaproteobacteria</taxon>
        <taxon>Sphingomonadales</taxon>
        <taxon>Sphingomonadaceae</taxon>
        <taxon>Parasphingorhabdus</taxon>
    </lineage>
</organism>
<reference evidence="4 5" key="1">
    <citation type="submission" date="2021-03" db="EMBL/GenBank/DDBJ databases">
        <title>Complete genome of Parasphingorhabdus_sp.JHSY0214.</title>
        <authorList>
            <person name="Yoo J.H."/>
            <person name="Bae J.W."/>
        </authorList>
    </citation>
    <scope>NUCLEOTIDE SEQUENCE [LARGE SCALE GENOMIC DNA]</scope>
    <source>
        <strain evidence="4 5">JHSY0214</strain>
    </source>
</reference>
<dbReference type="SUPFAM" id="SSF51445">
    <property type="entry name" value="(Trans)glycosidases"/>
    <property type="match status" value="1"/>
</dbReference>
<dbReference type="Gene3D" id="2.60.40.10">
    <property type="entry name" value="Immunoglobulins"/>
    <property type="match status" value="1"/>
</dbReference>
<gene>
    <name evidence="4" type="ORF">J4G78_05880</name>
</gene>
<dbReference type="Pfam" id="PF14310">
    <property type="entry name" value="Fn3-like"/>
    <property type="match status" value="1"/>
</dbReference>
<evidence type="ECO:0000256" key="1">
    <source>
        <dbReference type="ARBA" id="ARBA00005336"/>
    </source>
</evidence>
<dbReference type="GO" id="GO:0016787">
    <property type="term" value="F:hydrolase activity"/>
    <property type="evidence" value="ECO:0007669"/>
    <property type="project" value="UniProtKB-KW"/>
</dbReference>
<dbReference type="Gene3D" id="3.20.20.300">
    <property type="entry name" value="Glycoside hydrolase, family 3, N-terminal domain"/>
    <property type="match status" value="1"/>
</dbReference>
<accession>A0ABX7T669</accession>
<dbReference type="SMART" id="SM01217">
    <property type="entry name" value="Fn3_like"/>
    <property type="match status" value="1"/>
</dbReference>
<dbReference type="SUPFAM" id="SSF52279">
    <property type="entry name" value="Beta-D-glucan exohydrolase, C-terminal domain"/>
    <property type="match status" value="1"/>
</dbReference>
<evidence type="ECO:0000313" key="5">
    <source>
        <dbReference type="Proteomes" id="UP000663923"/>
    </source>
</evidence>
<dbReference type="PANTHER" id="PTHR42715">
    <property type="entry name" value="BETA-GLUCOSIDASE"/>
    <property type="match status" value="1"/>
</dbReference>
<dbReference type="Gene3D" id="3.40.50.1700">
    <property type="entry name" value="Glycoside hydrolase family 3 C-terminal domain"/>
    <property type="match status" value="1"/>
</dbReference>